<reference evidence="2" key="1">
    <citation type="submission" date="2015-03" db="EMBL/GenBank/DDBJ databases">
        <authorList>
            <consortium name="Pathogen Informatics"/>
        </authorList>
    </citation>
    <scope>NUCLEOTIDE SEQUENCE [LARGE SCALE GENOMIC DNA]</scope>
    <source>
        <strain evidence="2">K00500041</strain>
    </source>
</reference>
<dbReference type="Proteomes" id="UP000038802">
    <property type="component" value="Unassembled WGS sequence"/>
</dbReference>
<evidence type="ECO:0000313" key="1">
    <source>
        <dbReference type="EMBL" id="COX67913.1"/>
    </source>
</evidence>
<proteinExistence type="predicted"/>
<name>A0A0U0TJJ6_MYCTX</name>
<dbReference type="AlphaFoldDB" id="A0A0U0TJJ6"/>
<accession>A0A0U0TJJ6</accession>
<dbReference type="EMBL" id="CSAE01001488">
    <property type="protein sequence ID" value="COX67913.1"/>
    <property type="molecule type" value="Genomic_DNA"/>
</dbReference>
<organism evidence="1 2">
    <name type="scientific">Mycobacterium tuberculosis</name>
    <dbReference type="NCBI Taxonomy" id="1773"/>
    <lineage>
        <taxon>Bacteria</taxon>
        <taxon>Bacillati</taxon>
        <taxon>Actinomycetota</taxon>
        <taxon>Actinomycetes</taxon>
        <taxon>Mycobacteriales</taxon>
        <taxon>Mycobacteriaceae</taxon>
        <taxon>Mycobacterium</taxon>
        <taxon>Mycobacterium tuberculosis complex</taxon>
    </lineage>
</organism>
<evidence type="ECO:0000313" key="2">
    <source>
        <dbReference type="Proteomes" id="UP000038802"/>
    </source>
</evidence>
<sequence length="34" mass="3820">MKTYSPRSSSRNSTVPAQLYPIWRAKATASTHIL</sequence>
<protein>
    <submittedName>
        <fullName evidence="1">Uncharacterized protein</fullName>
    </submittedName>
</protein>
<gene>
    <name evidence="1" type="ORF">ERS007703_05406</name>
</gene>